<reference evidence="3" key="2">
    <citation type="submission" date="2025-08" db="UniProtKB">
        <authorList>
            <consortium name="Ensembl"/>
        </authorList>
    </citation>
    <scope>IDENTIFICATION</scope>
</reference>
<dbReference type="Ensembl" id="ENSMGAT00000027954.1">
    <property type="protein sequence ID" value="ENSMGAP00000027299.1"/>
    <property type="gene ID" value="ENSMGAG00000021844.1"/>
</dbReference>
<evidence type="ECO:0000256" key="1">
    <source>
        <dbReference type="SAM" id="Coils"/>
    </source>
</evidence>
<sequence>MRKIPPPRSGIPALSQRPPRGLAPAARAAAIRAVRGGKTESHLRERAGAALRSAHLCGVSRPRHSHAQQLMLYFIPGFLSVNKITMTSSAQKPDESRSKRRKELEADDTESPQLSSADTADPMLSDSLQSLYKPEPLDQLLDEMNKEIKNLLAKYAHILSERAAMDASYVQELDGIVKEARTIENHLKQKKENLKQRFTMIANTLQS</sequence>
<keyword evidence="1" id="KW-0175">Coiled coil</keyword>
<feature type="region of interest" description="Disordered" evidence="2">
    <location>
        <begin position="1"/>
        <end position="23"/>
    </location>
</feature>
<gene>
    <name evidence="3" type="primary">TEX12</name>
</gene>
<protein>
    <submittedName>
        <fullName evidence="3">Testis expressed 12</fullName>
    </submittedName>
</protein>
<evidence type="ECO:0000256" key="2">
    <source>
        <dbReference type="SAM" id="MobiDB-lite"/>
    </source>
</evidence>
<dbReference type="PANTHER" id="PTHR37349:SF1">
    <property type="entry name" value="TESTIS-EXPRESSED PROTEIN 12"/>
    <property type="match status" value="1"/>
</dbReference>
<proteinExistence type="predicted"/>
<name>A0A803Y6A2_MELGA</name>
<evidence type="ECO:0000313" key="3">
    <source>
        <dbReference type="Ensembl" id="ENSMGAP00000027299.1"/>
    </source>
</evidence>
<dbReference type="GeneID" id="100549185"/>
<dbReference type="KEGG" id="mgp:100549185"/>
<dbReference type="InterPro" id="IPR029193">
    <property type="entry name" value="TEX12"/>
</dbReference>
<dbReference type="Pfam" id="PF15219">
    <property type="entry name" value="TEX12"/>
    <property type="match status" value="1"/>
</dbReference>
<evidence type="ECO:0000313" key="4">
    <source>
        <dbReference type="Proteomes" id="UP000001645"/>
    </source>
</evidence>
<accession>A0A803Y6A2</accession>
<dbReference type="Proteomes" id="UP000001645">
    <property type="component" value="Chromosome 26"/>
</dbReference>
<dbReference type="AlphaFoldDB" id="A0A803Y6A2"/>
<dbReference type="OrthoDB" id="6155282at2759"/>
<dbReference type="GeneTree" id="ENSGT00390000006602"/>
<dbReference type="RefSeq" id="XP_003212810.1">
    <property type="nucleotide sequence ID" value="XM_003212762.3"/>
</dbReference>
<reference evidence="3" key="3">
    <citation type="submission" date="2025-09" db="UniProtKB">
        <authorList>
            <consortium name="Ensembl"/>
        </authorList>
    </citation>
    <scope>IDENTIFICATION</scope>
</reference>
<reference evidence="3 4" key="1">
    <citation type="journal article" date="2010" name="PLoS Biol.">
        <title>Multi-platform next-generation sequencing of the domestic turkey (Meleagris gallopavo): genome assembly and analysis.</title>
        <authorList>
            <person name="Dalloul R.A."/>
            <person name="Long J.A."/>
            <person name="Zimin A.V."/>
            <person name="Aslam L."/>
            <person name="Beal K."/>
            <person name="Blomberg L.A."/>
            <person name="Bouffard P."/>
            <person name="Burt D.W."/>
            <person name="Crasta O."/>
            <person name="Crooijmans R.P."/>
            <person name="Cooper K."/>
            <person name="Coulombe R.A."/>
            <person name="De S."/>
            <person name="Delany M.E."/>
            <person name="Dodgson J.B."/>
            <person name="Dong J.J."/>
            <person name="Evans C."/>
            <person name="Frederickson K.M."/>
            <person name="Flicek P."/>
            <person name="Florea L."/>
            <person name="Folkerts O."/>
            <person name="Groenen M.A."/>
            <person name="Harkins T.T."/>
            <person name="Herrero J."/>
            <person name="Hoffmann S."/>
            <person name="Megens H.J."/>
            <person name="Jiang A."/>
            <person name="de Jong P."/>
            <person name="Kaiser P."/>
            <person name="Kim H."/>
            <person name="Kim K.W."/>
            <person name="Kim S."/>
            <person name="Langenberger D."/>
            <person name="Lee M.K."/>
            <person name="Lee T."/>
            <person name="Mane S."/>
            <person name="Marcais G."/>
            <person name="Marz M."/>
            <person name="McElroy A.P."/>
            <person name="Modise T."/>
            <person name="Nefedov M."/>
            <person name="Notredame C."/>
            <person name="Paton I.R."/>
            <person name="Payne W.S."/>
            <person name="Pertea G."/>
            <person name="Prickett D."/>
            <person name="Puiu D."/>
            <person name="Qioa D."/>
            <person name="Raineri E."/>
            <person name="Ruffier M."/>
            <person name="Salzberg S.L."/>
            <person name="Schatz M.C."/>
            <person name="Scheuring C."/>
            <person name="Schmidt C.J."/>
            <person name="Schroeder S."/>
            <person name="Searle S.M."/>
            <person name="Smith E.J."/>
            <person name="Smith J."/>
            <person name="Sonstegard T.S."/>
            <person name="Stadler P.F."/>
            <person name="Tafer H."/>
            <person name="Tu Z.J."/>
            <person name="Van Tassell C.P."/>
            <person name="Vilella A.J."/>
            <person name="Williams K.P."/>
            <person name="Yorke J.A."/>
            <person name="Zhang L."/>
            <person name="Zhang H.B."/>
            <person name="Zhang X."/>
            <person name="Zhang Y."/>
            <person name="Reed K.M."/>
        </authorList>
    </citation>
    <scope>NUCLEOTIDE SEQUENCE [LARGE SCALE GENOMIC DNA]</scope>
</reference>
<dbReference type="PANTHER" id="PTHR37349">
    <property type="entry name" value="TESTIS-EXPRESSED PROTEIN 12"/>
    <property type="match status" value="1"/>
</dbReference>
<dbReference type="InParanoid" id="A0A803Y6A2"/>
<feature type="region of interest" description="Disordered" evidence="2">
    <location>
        <begin position="87"/>
        <end position="121"/>
    </location>
</feature>
<organism evidence="3 4">
    <name type="scientific">Meleagris gallopavo</name>
    <name type="common">Wild turkey</name>
    <dbReference type="NCBI Taxonomy" id="9103"/>
    <lineage>
        <taxon>Eukaryota</taxon>
        <taxon>Metazoa</taxon>
        <taxon>Chordata</taxon>
        <taxon>Craniata</taxon>
        <taxon>Vertebrata</taxon>
        <taxon>Euteleostomi</taxon>
        <taxon>Archelosauria</taxon>
        <taxon>Archosauria</taxon>
        <taxon>Dinosauria</taxon>
        <taxon>Saurischia</taxon>
        <taxon>Theropoda</taxon>
        <taxon>Coelurosauria</taxon>
        <taxon>Aves</taxon>
        <taxon>Neognathae</taxon>
        <taxon>Galloanserae</taxon>
        <taxon>Galliformes</taxon>
        <taxon>Phasianidae</taxon>
        <taxon>Meleagridinae</taxon>
        <taxon>Meleagris</taxon>
    </lineage>
</organism>
<keyword evidence="4" id="KW-1185">Reference proteome</keyword>
<feature type="coiled-coil region" evidence="1">
    <location>
        <begin position="141"/>
        <end position="197"/>
    </location>
</feature>
<dbReference type="CTD" id="56158"/>